<comment type="similarity">
    <text evidence="2">Belongs to the 2H phosphoesterase superfamily. CPD1 family.</text>
</comment>
<proteinExistence type="inferred from homology"/>
<dbReference type="SUPFAM" id="SSF55144">
    <property type="entry name" value="LigT-like"/>
    <property type="match status" value="1"/>
</dbReference>
<dbReference type="RefSeq" id="XP_022466663.1">
    <property type="nucleotide sequence ID" value="XM_022610359.1"/>
</dbReference>
<reference evidence="5 6" key="1">
    <citation type="journal article" date="2011" name="Proc. Natl. Acad. Sci. U.S.A.">
        <title>Evolutionary erosion of yeast sex chromosomes by mating-type switching accidents.</title>
        <authorList>
            <person name="Gordon J.L."/>
            <person name="Armisen D."/>
            <person name="Proux-Wera E."/>
            <person name="Oheigeartaigh S.S."/>
            <person name="Byrne K.P."/>
            <person name="Wolfe K.H."/>
        </authorList>
    </citation>
    <scope>NUCLEOTIDE SEQUENCE [LARGE SCALE GENOMIC DNA]</scope>
    <source>
        <strain evidence="6">ATCC MYA-139 / BCRC 22969 / CBS 8797 / CCRC 22969 / KCTC 17520 / NBRC 10181 / NCYC 3082</strain>
    </source>
</reference>
<comment type="function">
    <text evidence="1">Involved in the metabolism of ADP-ribose 1',2'-cyclic phosphate which is produced as a consequence of tRNA splicing.</text>
</comment>
<sequence length="217" mass="24433">MTVALWYCPLQGSLEYEILSQLIASLQSLFPGSPAFEPHITLNTRLECRTEDNANQVLTSCVAAIHSVKSQLKLKPGQDPLVSFKSCYVGKRYFKKVALECRKNKILMSIHQIINELYVPNPNPTTAFDPHLSLLYSDVTPISKAFLRIVLQRIEDILDVNLEEDPATANTNLDDIQVKWNFDTSPTNIAWNVPGSFKIVRCEGPVDEWEVLGQTTI</sequence>
<dbReference type="KEGG" id="kng:KNAG_0K00500"/>
<evidence type="ECO:0000313" key="5">
    <source>
        <dbReference type="EMBL" id="CCK72418.1"/>
    </source>
</evidence>
<evidence type="ECO:0000313" key="6">
    <source>
        <dbReference type="Proteomes" id="UP000006310"/>
    </source>
</evidence>
<evidence type="ECO:0000256" key="2">
    <source>
        <dbReference type="ARBA" id="ARBA00006037"/>
    </source>
</evidence>
<name>J7RRD1_HUIN7</name>
<dbReference type="GO" id="GO:0009187">
    <property type="term" value="P:cyclic nucleotide metabolic process"/>
    <property type="evidence" value="ECO:0007669"/>
    <property type="project" value="EnsemblFungi"/>
</dbReference>
<dbReference type="HOGENOM" id="CLU_088289_0_0_1"/>
<dbReference type="Pfam" id="PF07823">
    <property type="entry name" value="CPDase"/>
    <property type="match status" value="1"/>
</dbReference>
<gene>
    <name evidence="5" type="primary">KNAG0K00500</name>
    <name evidence="5" type="ordered locus">KNAG_0K00500</name>
</gene>
<dbReference type="PANTHER" id="PTHR28141:SF1">
    <property type="entry name" value="2',3'-CYCLIC-NUCLEOTIDE 3'-PHOSPHODIESTERASE"/>
    <property type="match status" value="1"/>
</dbReference>
<protein>
    <recommendedName>
        <fullName evidence="4">2',3'-cyclic-nucleotide 3'-phosphodiesterase</fullName>
        <ecNumber evidence="3">3.1.4.37</ecNumber>
    </recommendedName>
</protein>
<organism evidence="5 6">
    <name type="scientific">Huiozyma naganishii (strain ATCC MYA-139 / BCRC 22969 / CBS 8797 / KCTC 17520 / NBRC 10181 / NCYC 3082 / Yp74L-3)</name>
    <name type="common">Yeast</name>
    <name type="synonym">Kazachstania naganishii</name>
    <dbReference type="NCBI Taxonomy" id="1071383"/>
    <lineage>
        <taxon>Eukaryota</taxon>
        <taxon>Fungi</taxon>
        <taxon>Dikarya</taxon>
        <taxon>Ascomycota</taxon>
        <taxon>Saccharomycotina</taxon>
        <taxon>Saccharomycetes</taxon>
        <taxon>Saccharomycetales</taxon>
        <taxon>Saccharomycetaceae</taxon>
        <taxon>Huiozyma</taxon>
    </lineage>
</organism>
<accession>J7RRD1</accession>
<dbReference type="InterPro" id="IPR009097">
    <property type="entry name" value="Cyclic_Pdiesterase"/>
</dbReference>
<dbReference type="STRING" id="1071383.J7RRD1"/>
<dbReference type="Proteomes" id="UP000006310">
    <property type="component" value="Chromosome 11"/>
</dbReference>
<dbReference type="EC" id="3.1.4.37" evidence="3"/>
<evidence type="ECO:0000256" key="3">
    <source>
        <dbReference type="ARBA" id="ARBA00012317"/>
    </source>
</evidence>
<dbReference type="PANTHER" id="PTHR28141">
    <property type="entry name" value="2',3'-CYCLIC-NUCLEOTIDE 3'-PHOSPHODIESTERASE"/>
    <property type="match status" value="1"/>
</dbReference>
<dbReference type="GO" id="GO:0004113">
    <property type="term" value="F:2',3'-cyclic-nucleotide 3'-phosphodiesterase activity"/>
    <property type="evidence" value="ECO:0007669"/>
    <property type="project" value="UniProtKB-EC"/>
</dbReference>
<dbReference type="InterPro" id="IPR012386">
    <property type="entry name" value="Cyclic-nucl_3Pdiesterase"/>
</dbReference>
<dbReference type="AlphaFoldDB" id="J7RRD1"/>
<dbReference type="OrthoDB" id="514292at2759"/>
<dbReference type="EMBL" id="HE978324">
    <property type="protein sequence ID" value="CCK72418.1"/>
    <property type="molecule type" value="Genomic_DNA"/>
</dbReference>
<evidence type="ECO:0000256" key="4">
    <source>
        <dbReference type="ARBA" id="ARBA00014478"/>
    </source>
</evidence>
<dbReference type="Gene3D" id="3.90.1140.10">
    <property type="entry name" value="Cyclic phosphodiesterase"/>
    <property type="match status" value="1"/>
</dbReference>
<keyword evidence="6" id="KW-1185">Reference proteome</keyword>
<dbReference type="eggNOG" id="ENOG502RY6J">
    <property type="taxonomic scope" value="Eukaryota"/>
</dbReference>
<reference evidence="6" key="2">
    <citation type="submission" date="2012-08" db="EMBL/GenBank/DDBJ databases">
        <title>Genome sequence of Kazachstania naganishii.</title>
        <authorList>
            <person name="Gordon J.L."/>
            <person name="Armisen D."/>
            <person name="Proux-Wera E."/>
            <person name="OhEigeartaigh S.S."/>
            <person name="Byrne K.P."/>
            <person name="Wolfe K.H."/>
        </authorList>
    </citation>
    <scope>NUCLEOTIDE SEQUENCE [LARGE SCALE GENOMIC DNA]</scope>
    <source>
        <strain evidence="6">ATCC MYA-139 / BCRC 22969 / CBS 8797 / CCRC 22969 / KCTC 17520 / NBRC 10181 / NCYC 3082</strain>
    </source>
</reference>
<dbReference type="GeneID" id="34528185"/>
<evidence type="ECO:0000256" key="1">
    <source>
        <dbReference type="ARBA" id="ARBA00003831"/>
    </source>
</evidence>
<dbReference type="OMA" id="FEPHITI"/>